<accession>A0A4U1G213</accession>
<sequence>MSGGDRISYIEYAGRKIESVRRLKRTTTSIIDRGKKYDPRPLTKIVGGILASTNTWIFRYKVRHPFRSKVHQYSAGKGTTYSGPKYATNLSLTADYHKFGL</sequence>
<protein>
    <submittedName>
        <fullName evidence="1">Uncharacterized protein</fullName>
    </submittedName>
</protein>
<comment type="caution">
    <text evidence="1">The sequence shown here is derived from an EMBL/GenBank/DDBJ whole genome shotgun (WGS) entry which is preliminary data.</text>
</comment>
<dbReference type="Proteomes" id="UP000309594">
    <property type="component" value="Unassembled WGS sequence"/>
</dbReference>
<dbReference type="AlphaFoldDB" id="A0A4U1G213"/>
<proteinExistence type="predicted"/>
<evidence type="ECO:0000313" key="1">
    <source>
        <dbReference type="EMBL" id="TKC57595.1"/>
    </source>
</evidence>
<dbReference type="EMBL" id="SWDX01000009">
    <property type="protein sequence ID" value="TKC57595.1"/>
    <property type="molecule type" value="Genomic_DNA"/>
</dbReference>
<organism evidence="1 2">
    <name type="scientific">Pedobacter hiemivivus</name>
    <dbReference type="NCBI Taxonomy" id="2530454"/>
    <lineage>
        <taxon>Bacteria</taxon>
        <taxon>Pseudomonadati</taxon>
        <taxon>Bacteroidota</taxon>
        <taxon>Sphingobacteriia</taxon>
        <taxon>Sphingobacteriales</taxon>
        <taxon>Sphingobacteriaceae</taxon>
        <taxon>Pedobacter</taxon>
    </lineage>
</organism>
<name>A0A4U1G213_9SPHI</name>
<reference evidence="1 2" key="1">
    <citation type="submission" date="2019-04" db="EMBL/GenBank/DDBJ databases">
        <title>Pedobacter sp. RP-1-16 sp. nov., isolated from Arctic soil.</title>
        <authorList>
            <person name="Dahal R.H."/>
            <person name="Kim D.-U."/>
        </authorList>
    </citation>
    <scope>NUCLEOTIDE SEQUENCE [LARGE SCALE GENOMIC DNA]</scope>
    <source>
        <strain evidence="1 2">RP-1-16</strain>
    </source>
</reference>
<evidence type="ECO:0000313" key="2">
    <source>
        <dbReference type="Proteomes" id="UP000309594"/>
    </source>
</evidence>
<gene>
    <name evidence="1" type="ORF">FBD94_20150</name>
</gene>